<reference evidence="2" key="1">
    <citation type="submission" date="2023-06" db="EMBL/GenBank/DDBJ databases">
        <title>Genome-scale phylogeny and comparative genomics of the fungal order Sordariales.</title>
        <authorList>
            <consortium name="Lawrence Berkeley National Laboratory"/>
            <person name="Hensen N."/>
            <person name="Bonometti L."/>
            <person name="Westerberg I."/>
            <person name="Brannstrom I.O."/>
            <person name="Guillou S."/>
            <person name="Cros-Aarteil S."/>
            <person name="Calhoun S."/>
            <person name="Haridas S."/>
            <person name="Kuo A."/>
            <person name="Mondo S."/>
            <person name="Pangilinan J."/>
            <person name="Riley R."/>
            <person name="LaButti K."/>
            <person name="Andreopoulos B."/>
            <person name="Lipzen A."/>
            <person name="Chen C."/>
            <person name="Yanf M."/>
            <person name="Daum C."/>
            <person name="Ng V."/>
            <person name="Clum A."/>
            <person name="Steindorff A."/>
            <person name="Ohm R."/>
            <person name="Martin F."/>
            <person name="Silar P."/>
            <person name="Natvig D."/>
            <person name="Lalanne C."/>
            <person name="Gautier V."/>
            <person name="Ament-velasquez S.L."/>
            <person name="Kruys A."/>
            <person name="Hutchinson M.I."/>
            <person name="Powell A.J."/>
            <person name="Barry K."/>
            <person name="Miller A.N."/>
            <person name="Grigoriev I.V."/>
            <person name="Debuchy R."/>
            <person name="Gladieux P."/>
            <person name="Thoren M.H."/>
            <person name="Johannesson H."/>
        </authorList>
    </citation>
    <scope>NUCLEOTIDE SEQUENCE</scope>
    <source>
        <strain evidence="2">SMH3391-2</strain>
    </source>
</reference>
<accession>A0AA39XLH1</accession>
<feature type="compositionally biased region" description="Pro residues" evidence="1">
    <location>
        <begin position="253"/>
        <end position="262"/>
    </location>
</feature>
<feature type="compositionally biased region" description="Basic and acidic residues" evidence="1">
    <location>
        <begin position="237"/>
        <end position="252"/>
    </location>
</feature>
<organism evidence="2 3">
    <name type="scientific">Bombardia bombarda</name>
    <dbReference type="NCBI Taxonomy" id="252184"/>
    <lineage>
        <taxon>Eukaryota</taxon>
        <taxon>Fungi</taxon>
        <taxon>Dikarya</taxon>
        <taxon>Ascomycota</taxon>
        <taxon>Pezizomycotina</taxon>
        <taxon>Sordariomycetes</taxon>
        <taxon>Sordariomycetidae</taxon>
        <taxon>Sordariales</taxon>
        <taxon>Lasiosphaeriaceae</taxon>
        <taxon>Bombardia</taxon>
    </lineage>
</organism>
<gene>
    <name evidence="2" type="ORF">B0T17DRAFT_625602</name>
</gene>
<dbReference type="EMBL" id="JAULSR010000001">
    <property type="protein sequence ID" value="KAK0636211.1"/>
    <property type="molecule type" value="Genomic_DNA"/>
</dbReference>
<protein>
    <submittedName>
        <fullName evidence="2">Uncharacterized protein</fullName>
    </submittedName>
</protein>
<name>A0AA39XLH1_9PEZI</name>
<evidence type="ECO:0000313" key="3">
    <source>
        <dbReference type="Proteomes" id="UP001174934"/>
    </source>
</evidence>
<keyword evidence="3" id="KW-1185">Reference proteome</keyword>
<sequence length="262" mass="28087">MFYQWAAPEWLPPLGSSHRVGAGKDERSQEGKAWSGALMSLVGLAARSVGAGCICKLLLSPWLSEQRSATSLSLADAQAFGTRDRPMRLDGEVERVVWFRNSASPYAAIGGAGRWKRGDAREAVAIASFTRLGTQADPGINAVDDVALAVPLKVSRIPEFQFSFLTHTPRGRCGNGGCTKPGVCMEAPEGGCARFQPAVVLWVLSRAPTVPESQSPIVCPAGPLLCLSFRHFCMRPEDATPEPRPRALDHRPGSPPQPAMAQ</sequence>
<dbReference type="Proteomes" id="UP001174934">
    <property type="component" value="Unassembled WGS sequence"/>
</dbReference>
<feature type="region of interest" description="Disordered" evidence="1">
    <location>
        <begin position="237"/>
        <end position="262"/>
    </location>
</feature>
<evidence type="ECO:0000313" key="2">
    <source>
        <dbReference type="EMBL" id="KAK0636211.1"/>
    </source>
</evidence>
<evidence type="ECO:0000256" key="1">
    <source>
        <dbReference type="SAM" id="MobiDB-lite"/>
    </source>
</evidence>
<comment type="caution">
    <text evidence="2">The sequence shown here is derived from an EMBL/GenBank/DDBJ whole genome shotgun (WGS) entry which is preliminary data.</text>
</comment>
<proteinExistence type="predicted"/>
<dbReference type="AlphaFoldDB" id="A0AA39XLH1"/>